<reference evidence="6" key="1">
    <citation type="submission" date="2023-06" db="EMBL/GenBank/DDBJ databases">
        <title>Genome-scale phylogeny and comparative genomics of the fungal order Sordariales.</title>
        <authorList>
            <consortium name="Lawrence Berkeley National Laboratory"/>
            <person name="Hensen N."/>
            <person name="Bonometti L."/>
            <person name="Westerberg I."/>
            <person name="Brannstrom I.O."/>
            <person name="Guillou S."/>
            <person name="Cros-Aarteil S."/>
            <person name="Calhoun S."/>
            <person name="Haridas S."/>
            <person name="Kuo A."/>
            <person name="Mondo S."/>
            <person name="Pangilinan J."/>
            <person name="Riley R."/>
            <person name="Labutti K."/>
            <person name="Andreopoulos B."/>
            <person name="Lipzen A."/>
            <person name="Chen C."/>
            <person name="Yanf M."/>
            <person name="Daum C."/>
            <person name="Ng V."/>
            <person name="Clum A."/>
            <person name="Steindorff A."/>
            <person name="Ohm R."/>
            <person name="Martin F."/>
            <person name="Silar P."/>
            <person name="Natvig D."/>
            <person name="Lalanne C."/>
            <person name="Gautier V."/>
            <person name="Ament-Velasquez S.L."/>
            <person name="Kruys A."/>
            <person name="Hutchinson M.I."/>
            <person name="Powell A.J."/>
            <person name="Barry K."/>
            <person name="Miller A.N."/>
            <person name="Grigoriev I.V."/>
            <person name="Debuchy R."/>
            <person name="Gladieux P."/>
            <person name="Thoren M.H."/>
            <person name="Johannesson H."/>
        </authorList>
    </citation>
    <scope>NUCLEOTIDE SEQUENCE</scope>
    <source>
        <strain evidence="6">CBS 606.72</strain>
    </source>
</reference>
<evidence type="ECO:0000256" key="4">
    <source>
        <dbReference type="ARBA" id="ARBA00023269"/>
    </source>
</evidence>
<feature type="domain" description="Core Histone H2A/H2B/H3" evidence="5">
    <location>
        <begin position="5"/>
        <end position="57"/>
    </location>
</feature>
<gene>
    <name evidence="6" type="ORF">B0T14DRAFT_440978</name>
</gene>
<comment type="caution">
    <text evidence="6">The sequence shown here is derived from an EMBL/GenBank/DDBJ whole genome shotgun (WGS) entry which is preliminary data.</text>
</comment>
<keyword evidence="4" id="KW-0238">DNA-binding</keyword>
<keyword evidence="7" id="KW-1185">Reference proteome</keyword>
<dbReference type="EMBL" id="JAULSU010000007">
    <property type="protein sequence ID" value="KAK0611577.1"/>
    <property type="molecule type" value="Genomic_DNA"/>
</dbReference>
<protein>
    <recommendedName>
        <fullName evidence="5">Core Histone H2A/H2B/H3 domain-containing protein</fullName>
    </recommendedName>
</protein>
<evidence type="ECO:0000313" key="7">
    <source>
        <dbReference type="Proteomes" id="UP001175000"/>
    </source>
</evidence>
<dbReference type="GO" id="GO:0046982">
    <property type="term" value="F:protein heterodimerization activity"/>
    <property type="evidence" value="ECO:0007669"/>
    <property type="project" value="InterPro"/>
</dbReference>
<dbReference type="Pfam" id="PF00125">
    <property type="entry name" value="Histone"/>
    <property type="match status" value="1"/>
</dbReference>
<sequence>QFRSAGEGMRWQSQATLALQEVAEAFVVYLFEDSYLRSIHARRVTLMAEYIQLVRRLRGVWAGLPSSSGGWGV</sequence>
<dbReference type="SUPFAM" id="SSF47113">
    <property type="entry name" value="Histone-fold"/>
    <property type="match status" value="1"/>
</dbReference>
<dbReference type="GO" id="GO:0030527">
    <property type="term" value="F:structural constituent of chromatin"/>
    <property type="evidence" value="ECO:0007669"/>
    <property type="project" value="InterPro"/>
</dbReference>
<evidence type="ECO:0000256" key="2">
    <source>
        <dbReference type="ARBA" id="ARBA00010343"/>
    </source>
</evidence>
<dbReference type="InterPro" id="IPR000164">
    <property type="entry name" value="Histone_H3/CENP-A"/>
</dbReference>
<keyword evidence="3" id="KW-0158">Chromosome</keyword>
<keyword evidence="4" id="KW-0544">Nucleosome core</keyword>
<evidence type="ECO:0000259" key="5">
    <source>
        <dbReference type="Pfam" id="PF00125"/>
    </source>
</evidence>
<evidence type="ECO:0000256" key="1">
    <source>
        <dbReference type="ARBA" id="ARBA00004286"/>
    </source>
</evidence>
<dbReference type="PRINTS" id="PR00622">
    <property type="entry name" value="HISTONEH3"/>
</dbReference>
<dbReference type="AlphaFoldDB" id="A0AA39WAC0"/>
<dbReference type="InterPro" id="IPR009072">
    <property type="entry name" value="Histone-fold"/>
</dbReference>
<dbReference type="GO" id="GO:0003677">
    <property type="term" value="F:DNA binding"/>
    <property type="evidence" value="ECO:0007669"/>
    <property type="project" value="InterPro"/>
</dbReference>
<name>A0AA39WAC0_9PEZI</name>
<dbReference type="GO" id="GO:0000786">
    <property type="term" value="C:nucleosome"/>
    <property type="evidence" value="ECO:0007669"/>
    <property type="project" value="UniProtKB-KW"/>
</dbReference>
<evidence type="ECO:0000313" key="6">
    <source>
        <dbReference type="EMBL" id="KAK0611577.1"/>
    </source>
</evidence>
<organism evidence="6 7">
    <name type="scientific">Immersiella caudata</name>
    <dbReference type="NCBI Taxonomy" id="314043"/>
    <lineage>
        <taxon>Eukaryota</taxon>
        <taxon>Fungi</taxon>
        <taxon>Dikarya</taxon>
        <taxon>Ascomycota</taxon>
        <taxon>Pezizomycotina</taxon>
        <taxon>Sordariomycetes</taxon>
        <taxon>Sordariomycetidae</taxon>
        <taxon>Sordariales</taxon>
        <taxon>Lasiosphaeriaceae</taxon>
        <taxon>Immersiella</taxon>
    </lineage>
</organism>
<feature type="non-terminal residue" evidence="6">
    <location>
        <position position="1"/>
    </location>
</feature>
<proteinExistence type="inferred from homology"/>
<dbReference type="Gene3D" id="1.10.20.10">
    <property type="entry name" value="Histone, subunit A"/>
    <property type="match status" value="1"/>
</dbReference>
<dbReference type="Proteomes" id="UP001175000">
    <property type="component" value="Unassembled WGS sequence"/>
</dbReference>
<comment type="subcellular location">
    <subcellularLocation>
        <location evidence="1">Chromosome</location>
    </subcellularLocation>
</comment>
<dbReference type="PANTHER" id="PTHR11426">
    <property type="entry name" value="HISTONE H3"/>
    <property type="match status" value="1"/>
</dbReference>
<accession>A0AA39WAC0</accession>
<comment type="similarity">
    <text evidence="2">Belongs to the histone H3 family.</text>
</comment>
<dbReference type="InterPro" id="IPR007125">
    <property type="entry name" value="H2A/H2B/H3"/>
</dbReference>
<evidence type="ECO:0000256" key="3">
    <source>
        <dbReference type="ARBA" id="ARBA00022454"/>
    </source>
</evidence>
<dbReference type="SMART" id="SM00428">
    <property type="entry name" value="H3"/>
    <property type="match status" value="1"/>
</dbReference>